<reference evidence="1" key="1">
    <citation type="submission" date="2020-03" db="EMBL/GenBank/DDBJ databases">
        <title>The deep terrestrial virosphere.</title>
        <authorList>
            <person name="Holmfeldt K."/>
            <person name="Nilsson E."/>
            <person name="Simone D."/>
            <person name="Lopez-Fernandez M."/>
            <person name="Wu X."/>
            <person name="de Brujin I."/>
            <person name="Lundin D."/>
            <person name="Andersson A."/>
            <person name="Bertilsson S."/>
            <person name="Dopson M."/>
        </authorList>
    </citation>
    <scope>NUCLEOTIDE SEQUENCE</scope>
    <source>
        <strain evidence="1">TM448A03636</strain>
    </source>
</reference>
<sequence>MPLSIPGAARHYRRFRLFDDLAQSDDEIARWIWPQRQPEQRHVLAAALQRRNRPIPKETP</sequence>
<accession>A0A6H2A1B8</accession>
<dbReference type="AlphaFoldDB" id="A0A6H2A1B8"/>
<gene>
    <name evidence="1" type="ORF">TM448A03636_0005</name>
</gene>
<dbReference type="EMBL" id="MT144429">
    <property type="protein sequence ID" value="QJA53529.1"/>
    <property type="molecule type" value="Genomic_DNA"/>
</dbReference>
<protein>
    <submittedName>
        <fullName evidence="1">Uncharacterized protein</fullName>
    </submittedName>
</protein>
<name>A0A6H2A1B8_9ZZZZ</name>
<evidence type="ECO:0000313" key="1">
    <source>
        <dbReference type="EMBL" id="QJA53529.1"/>
    </source>
</evidence>
<organism evidence="1">
    <name type="scientific">viral metagenome</name>
    <dbReference type="NCBI Taxonomy" id="1070528"/>
    <lineage>
        <taxon>unclassified sequences</taxon>
        <taxon>metagenomes</taxon>
        <taxon>organismal metagenomes</taxon>
    </lineage>
</organism>
<proteinExistence type="predicted"/>